<feature type="transmembrane region" description="Helical" evidence="4">
    <location>
        <begin position="33"/>
        <end position="54"/>
    </location>
</feature>
<feature type="transmembrane region" description="Helical" evidence="4">
    <location>
        <begin position="103"/>
        <end position="121"/>
    </location>
</feature>
<dbReference type="Pfam" id="PF00990">
    <property type="entry name" value="GGDEF"/>
    <property type="match status" value="1"/>
</dbReference>
<keyword evidence="6" id="KW-0808">Transferase</keyword>
<feature type="transmembrane region" description="Helical" evidence="4">
    <location>
        <begin position="127"/>
        <end position="145"/>
    </location>
</feature>
<reference evidence="6" key="1">
    <citation type="submission" date="2022-10" db="EMBL/GenBank/DDBJ databases">
        <title>Catenovulum adriacola sp. nov. isolated in the Harbour of Susak.</title>
        <authorList>
            <person name="Schoch T."/>
            <person name="Reich S.J."/>
            <person name="Stoeferle S."/>
            <person name="Flaiz M."/>
            <person name="Kazda M."/>
            <person name="Riedel C.U."/>
            <person name="Duerre P."/>
        </authorList>
    </citation>
    <scope>NUCLEOTIDE SEQUENCE</scope>
    <source>
        <strain evidence="6">TS8</strain>
    </source>
</reference>
<dbReference type="PANTHER" id="PTHR45138">
    <property type="entry name" value="REGULATORY COMPONENTS OF SENSORY TRANSDUCTION SYSTEM"/>
    <property type="match status" value="1"/>
</dbReference>
<dbReference type="SMART" id="SM00267">
    <property type="entry name" value="GGDEF"/>
    <property type="match status" value="1"/>
</dbReference>
<feature type="domain" description="GGDEF" evidence="5">
    <location>
        <begin position="305"/>
        <end position="440"/>
    </location>
</feature>
<dbReference type="EMBL" id="CP109965">
    <property type="protein sequence ID" value="WAJ70720.1"/>
    <property type="molecule type" value="Genomic_DNA"/>
</dbReference>
<keyword evidence="4" id="KW-0812">Transmembrane</keyword>
<feature type="transmembrane region" description="Helical" evidence="4">
    <location>
        <begin position="157"/>
        <end position="175"/>
    </location>
</feature>
<dbReference type="Gene3D" id="3.30.70.270">
    <property type="match status" value="1"/>
</dbReference>
<evidence type="ECO:0000313" key="6">
    <source>
        <dbReference type="EMBL" id="WAJ70720.1"/>
    </source>
</evidence>
<dbReference type="PROSITE" id="PS50887">
    <property type="entry name" value="GGDEF"/>
    <property type="match status" value="1"/>
</dbReference>
<evidence type="ECO:0000313" key="7">
    <source>
        <dbReference type="Proteomes" id="UP001163726"/>
    </source>
</evidence>
<dbReference type="SUPFAM" id="SSF55073">
    <property type="entry name" value="Nucleotide cyclase"/>
    <property type="match status" value="1"/>
</dbReference>
<keyword evidence="7" id="KW-1185">Reference proteome</keyword>
<keyword evidence="4" id="KW-0472">Membrane</keyword>
<dbReference type="GO" id="GO:0052621">
    <property type="term" value="F:diguanylate cyclase activity"/>
    <property type="evidence" value="ECO:0007669"/>
    <property type="project" value="UniProtKB-EC"/>
</dbReference>
<accession>A0ABY7AQH2</accession>
<dbReference type="InterPro" id="IPR050469">
    <property type="entry name" value="Diguanylate_Cyclase"/>
</dbReference>
<keyword evidence="6" id="KW-0548">Nucleotidyltransferase</keyword>
<dbReference type="InterPro" id="IPR000160">
    <property type="entry name" value="GGDEF_dom"/>
</dbReference>
<evidence type="ECO:0000256" key="1">
    <source>
        <dbReference type="ARBA" id="ARBA00012528"/>
    </source>
</evidence>
<dbReference type="InterPro" id="IPR029787">
    <property type="entry name" value="Nucleotide_cyclase"/>
</dbReference>
<evidence type="ECO:0000256" key="3">
    <source>
        <dbReference type="SAM" id="Coils"/>
    </source>
</evidence>
<proteinExistence type="predicted"/>
<feature type="transmembrane region" description="Helical" evidence="4">
    <location>
        <begin position="74"/>
        <end position="91"/>
    </location>
</feature>
<evidence type="ECO:0000256" key="2">
    <source>
        <dbReference type="ARBA" id="ARBA00034247"/>
    </source>
</evidence>
<organism evidence="6 7">
    <name type="scientific">Catenovulum adriaticum</name>
    <dbReference type="NCBI Taxonomy" id="2984846"/>
    <lineage>
        <taxon>Bacteria</taxon>
        <taxon>Pseudomonadati</taxon>
        <taxon>Pseudomonadota</taxon>
        <taxon>Gammaproteobacteria</taxon>
        <taxon>Alteromonadales</taxon>
        <taxon>Alteromonadaceae</taxon>
        <taxon>Catenovulum</taxon>
    </lineage>
</organism>
<dbReference type="CDD" id="cd01949">
    <property type="entry name" value="GGDEF"/>
    <property type="match status" value="1"/>
</dbReference>
<feature type="coiled-coil region" evidence="3">
    <location>
        <begin position="222"/>
        <end position="281"/>
    </location>
</feature>
<gene>
    <name evidence="6" type="ORF">OLW01_02585</name>
</gene>
<feature type="transmembrane region" description="Helical" evidence="4">
    <location>
        <begin position="6"/>
        <end position="26"/>
    </location>
</feature>
<dbReference type="InterPro" id="IPR043128">
    <property type="entry name" value="Rev_trsase/Diguanyl_cyclase"/>
</dbReference>
<evidence type="ECO:0000259" key="5">
    <source>
        <dbReference type="PROSITE" id="PS50887"/>
    </source>
</evidence>
<name>A0ABY7AQH2_9ALTE</name>
<dbReference type="PANTHER" id="PTHR45138:SF9">
    <property type="entry name" value="DIGUANYLATE CYCLASE DGCM-RELATED"/>
    <property type="match status" value="1"/>
</dbReference>
<dbReference type="NCBIfam" id="TIGR00254">
    <property type="entry name" value="GGDEF"/>
    <property type="match status" value="1"/>
</dbReference>
<feature type="transmembrane region" description="Helical" evidence="4">
    <location>
        <begin position="187"/>
        <end position="204"/>
    </location>
</feature>
<dbReference type="Proteomes" id="UP001163726">
    <property type="component" value="Chromosome"/>
</dbReference>
<keyword evidence="4" id="KW-1133">Transmembrane helix</keyword>
<keyword evidence="3" id="KW-0175">Coiled coil</keyword>
<comment type="catalytic activity">
    <reaction evidence="2">
        <text>2 GTP = 3',3'-c-di-GMP + 2 diphosphate</text>
        <dbReference type="Rhea" id="RHEA:24898"/>
        <dbReference type="ChEBI" id="CHEBI:33019"/>
        <dbReference type="ChEBI" id="CHEBI:37565"/>
        <dbReference type="ChEBI" id="CHEBI:58805"/>
        <dbReference type="EC" id="2.7.7.65"/>
    </reaction>
</comment>
<evidence type="ECO:0000256" key="4">
    <source>
        <dbReference type="SAM" id="Phobius"/>
    </source>
</evidence>
<protein>
    <recommendedName>
        <fullName evidence="1">diguanylate cyclase</fullName>
        <ecNumber evidence="1">2.7.7.65</ecNumber>
    </recommendedName>
</protein>
<dbReference type="RefSeq" id="WP_268075069.1">
    <property type="nucleotide sequence ID" value="NZ_CP109965.1"/>
</dbReference>
<dbReference type="EC" id="2.7.7.65" evidence="1"/>
<sequence>MTSLTLALMSMVFILLLVNSALWYFLKQSRFAMNAMLALIVLSLNMLAFVWPLYGAKVPEVTTLNRVQSILSGGVYLSLLIQLVLAVSLLVRRPMVLIREKRLHMSWLISCLLVVVSLVLLKSYYPLIITTGLSVMLVITVFFQFKLAFKDEYKWPVLGFDAFLFAAIFLNYWLVQSVQFSQFALTSYNLSMLIYVFASLLFICQQYSDATKAQKLEREHQLELLSKQKMSAQNQLAAEHEAYQQLEVEMQARNFELEVTMRELQEQNKKLEQLNTQDALTGVKNRRYFEQRILSEFRRSRREKAPLSLIMVDIDRFKSINDNYGHLVGDQAIRQTARLMQQQLRRVSDCICRYGGEEFAIILPMTDRQGAKLFAENLRSQLNSEPLVTSDVSLTITASFGVATLYANDNNNEGELIAQADKALYQAKQQGRNRTVCAEQNVVLALNASQL</sequence>